<accession>A0A918UU47</accession>
<comment type="caution">
    <text evidence="2">The sequence shown here is derived from an EMBL/GenBank/DDBJ whole genome shotgun (WGS) entry which is preliminary data.</text>
</comment>
<keyword evidence="3" id="KW-1185">Reference proteome</keyword>
<dbReference type="EMBL" id="BMZB01000002">
    <property type="protein sequence ID" value="GGZ34033.1"/>
    <property type="molecule type" value="Genomic_DNA"/>
</dbReference>
<evidence type="ECO:0000313" key="2">
    <source>
        <dbReference type="EMBL" id="GGZ34033.1"/>
    </source>
</evidence>
<dbReference type="GO" id="GO:0019825">
    <property type="term" value="F:oxygen binding"/>
    <property type="evidence" value="ECO:0007669"/>
    <property type="project" value="InterPro"/>
</dbReference>
<dbReference type="InterPro" id="IPR039379">
    <property type="entry name" value="Protoglobin_sensor_dom"/>
</dbReference>
<dbReference type="Gene3D" id="1.10.490.10">
    <property type="entry name" value="Globins"/>
    <property type="match status" value="1"/>
</dbReference>
<dbReference type="AlphaFoldDB" id="A0A918UU47"/>
<dbReference type="CDD" id="cd01068">
    <property type="entry name" value="globin_sensor"/>
    <property type="match status" value="1"/>
</dbReference>
<evidence type="ECO:0000259" key="1">
    <source>
        <dbReference type="Pfam" id="PF11563"/>
    </source>
</evidence>
<reference evidence="2" key="1">
    <citation type="journal article" date="2014" name="Int. J. Syst. Evol. Microbiol.">
        <title>Complete genome sequence of Corynebacterium casei LMG S-19264T (=DSM 44701T), isolated from a smear-ripened cheese.</title>
        <authorList>
            <consortium name="US DOE Joint Genome Institute (JGI-PGF)"/>
            <person name="Walter F."/>
            <person name="Albersmeier A."/>
            <person name="Kalinowski J."/>
            <person name="Ruckert C."/>
        </authorList>
    </citation>
    <scope>NUCLEOTIDE SEQUENCE</scope>
    <source>
        <strain evidence="2">KCTC 32296</strain>
    </source>
</reference>
<dbReference type="InterPro" id="IPR009050">
    <property type="entry name" value="Globin-like_sf"/>
</dbReference>
<dbReference type="Proteomes" id="UP000662572">
    <property type="component" value="Unassembled WGS sequence"/>
</dbReference>
<protein>
    <recommendedName>
        <fullName evidence="1">Globin-sensor domain-containing protein</fullName>
    </recommendedName>
</protein>
<dbReference type="RefSeq" id="WP_189486347.1">
    <property type="nucleotide sequence ID" value="NZ_BMZB01000002.1"/>
</dbReference>
<name>A0A918UU47_9CAUL</name>
<evidence type="ECO:0000313" key="3">
    <source>
        <dbReference type="Proteomes" id="UP000662572"/>
    </source>
</evidence>
<dbReference type="InterPro" id="IPR012292">
    <property type="entry name" value="Globin/Proto"/>
</dbReference>
<dbReference type="Pfam" id="PF11563">
    <property type="entry name" value="Protoglobin"/>
    <property type="match status" value="1"/>
</dbReference>
<sequence length="173" mass="19657">MSVTSRVTQGHTITDIHGRLDFHLIDEDVCHTIQDHQDFIVSLLPDVLDQFYQHVSRHDAIAQHFRDAAHMERAKDQQFIHWQRLVQAKFDPDYVAAVIRVGEVHFRLGIQPSHYMASYSAFLALLNARIAADYPGHTPDKLYALIAAVTKIALLDMEYAISVYIDAGSSVFL</sequence>
<organism evidence="2 3">
    <name type="scientific">Asticcacaulis endophyticus</name>
    <dbReference type="NCBI Taxonomy" id="1395890"/>
    <lineage>
        <taxon>Bacteria</taxon>
        <taxon>Pseudomonadati</taxon>
        <taxon>Pseudomonadota</taxon>
        <taxon>Alphaproteobacteria</taxon>
        <taxon>Caulobacterales</taxon>
        <taxon>Caulobacteraceae</taxon>
        <taxon>Asticcacaulis</taxon>
    </lineage>
</organism>
<proteinExistence type="predicted"/>
<dbReference type="GO" id="GO:0020037">
    <property type="term" value="F:heme binding"/>
    <property type="evidence" value="ECO:0007669"/>
    <property type="project" value="InterPro"/>
</dbReference>
<reference evidence="2" key="2">
    <citation type="submission" date="2020-09" db="EMBL/GenBank/DDBJ databases">
        <authorList>
            <person name="Sun Q."/>
            <person name="Kim S."/>
        </authorList>
    </citation>
    <scope>NUCLEOTIDE SEQUENCE</scope>
    <source>
        <strain evidence="2">KCTC 32296</strain>
    </source>
</reference>
<feature type="domain" description="Globin-sensor" evidence="1">
    <location>
        <begin position="15"/>
        <end position="169"/>
    </location>
</feature>
<dbReference type="SUPFAM" id="SSF46458">
    <property type="entry name" value="Globin-like"/>
    <property type="match status" value="1"/>
</dbReference>
<dbReference type="InterPro" id="IPR044398">
    <property type="entry name" value="Globin-sensor_dom"/>
</dbReference>
<gene>
    <name evidence="2" type="ORF">GCM10011273_20510</name>
</gene>